<feature type="domain" description="Alpha-carbonic anhydrase" evidence="20">
    <location>
        <begin position="891"/>
        <end position="1164"/>
    </location>
</feature>
<keyword evidence="7" id="KW-0378">Hydrolase</keyword>
<feature type="compositionally biased region" description="Basic and acidic residues" evidence="15">
    <location>
        <begin position="1777"/>
        <end position="1790"/>
    </location>
</feature>
<dbReference type="GO" id="GO:0006313">
    <property type="term" value="P:DNA transposition"/>
    <property type="evidence" value="ECO:0007669"/>
    <property type="project" value="InterPro"/>
</dbReference>
<keyword evidence="11" id="KW-1015">Disulfide bond</keyword>
<evidence type="ECO:0000256" key="8">
    <source>
        <dbReference type="ARBA" id="ARBA00022912"/>
    </source>
</evidence>
<dbReference type="PROSITE" id="PS00383">
    <property type="entry name" value="TYR_PHOSPHATASE_1"/>
    <property type="match status" value="1"/>
</dbReference>
<dbReference type="SUPFAM" id="SSF51069">
    <property type="entry name" value="Carbonic anhydrase"/>
    <property type="match status" value="1"/>
</dbReference>
<gene>
    <name evidence="21" type="ORF">QTP70_022353</name>
</gene>
<evidence type="ECO:0000256" key="7">
    <source>
        <dbReference type="ARBA" id="ARBA00022801"/>
    </source>
</evidence>
<dbReference type="SMART" id="SM01057">
    <property type="entry name" value="Carb_anhydrase"/>
    <property type="match status" value="1"/>
</dbReference>
<dbReference type="EC" id="3.1.3.48" evidence="3"/>
<dbReference type="Pfam" id="PF00041">
    <property type="entry name" value="fn3"/>
    <property type="match status" value="1"/>
</dbReference>
<comment type="catalytic activity">
    <reaction evidence="13">
        <text>O-phospho-L-tyrosyl-[protein] + H2O = L-tyrosyl-[protein] + phosphate</text>
        <dbReference type="Rhea" id="RHEA:10684"/>
        <dbReference type="Rhea" id="RHEA-COMP:10136"/>
        <dbReference type="Rhea" id="RHEA-COMP:20101"/>
        <dbReference type="ChEBI" id="CHEBI:15377"/>
        <dbReference type="ChEBI" id="CHEBI:43474"/>
        <dbReference type="ChEBI" id="CHEBI:46858"/>
        <dbReference type="ChEBI" id="CHEBI:61978"/>
        <dbReference type="EC" id="3.1.3.48"/>
    </reaction>
</comment>
<dbReference type="Pfam" id="PF13358">
    <property type="entry name" value="DDE_3"/>
    <property type="match status" value="1"/>
</dbReference>
<dbReference type="SUPFAM" id="SSF52799">
    <property type="entry name" value="(Phosphotyrosine protein) phosphatases II"/>
    <property type="match status" value="2"/>
</dbReference>
<feature type="region of interest" description="Disordered" evidence="15">
    <location>
        <begin position="1739"/>
        <end position="1840"/>
    </location>
</feature>
<comment type="subcellular location">
    <subcellularLocation>
        <location evidence="1">Membrane</location>
        <topology evidence="1">Single-pass type I membrane protein</topology>
    </subcellularLocation>
</comment>
<dbReference type="SMART" id="SM00194">
    <property type="entry name" value="PTPc"/>
    <property type="match status" value="2"/>
</dbReference>
<evidence type="ECO:0000256" key="5">
    <source>
        <dbReference type="ARBA" id="ARBA00022729"/>
    </source>
</evidence>
<keyword evidence="8" id="KW-0904">Protein phosphatase</keyword>
<dbReference type="PROSITE" id="PS50055">
    <property type="entry name" value="TYR_PHOSPHATASE_PTP"/>
    <property type="match status" value="2"/>
</dbReference>
<dbReference type="Gene3D" id="2.60.40.10">
    <property type="entry name" value="Immunoglobulins"/>
    <property type="match status" value="1"/>
</dbReference>
<dbReference type="Pfam" id="PF00078">
    <property type="entry name" value="RVT_1"/>
    <property type="match status" value="1"/>
</dbReference>
<dbReference type="InterPro" id="IPR000242">
    <property type="entry name" value="PTP_cat"/>
</dbReference>
<dbReference type="SMART" id="SM00404">
    <property type="entry name" value="PTPc_motif"/>
    <property type="match status" value="2"/>
</dbReference>
<feature type="chain" id="PRO_5042007075" description="protein-tyrosine-phosphatase" evidence="16">
    <location>
        <begin position="27"/>
        <end position="2590"/>
    </location>
</feature>
<dbReference type="InterPro" id="IPR002492">
    <property type="entry name" value="Transposase_Tc1-like"/>
</dbReference>
<dbReference type="Pfam" id="PF25787">
    <property type="entry name" value="HTH_SB"/>
    <property type="match status" value="2"/>
</dbReference>
<evidence type="ECO:0000256" key="2">
    <source>
        <dbReference type="ARBA" id="ARBA00006246"/>
    </source>
</evidence>
<dbReference type="InterPro" id="IPR016130">
    <property type="entry name" value="Tyr_Pase_AS"/>
</dbReference>
<dbReference type="PROSITE" id="PS50853">
    <property type="entry name" value="FN3"/>
    <property type="match status" value="1"/>
</dbReference>
<dbReference type="SUPFAM" id="SSF49265">
    <property type="entry name" value="Fibronectin type III"/>
    <property type="match status" value="1"/>
</dbReference>
<dbReference type="InterPro" id="IPR036398">
    <property type="entry name" value="CA_dom_sf"/>
</dbReference>
<evidence type="ECO:0000256" key="4">
    <source>
        <dbReference type="ARBA" id="ARBA00022692"/>
    </source>
</evidence>
<dbReference type="InterPro" id="IPR009057">
    <property type="entry name" value="Homeodomain-like_sf"/>
</dbReference>
<dbReference type="InterPro" id="IPR013783">
    <property type="entry name" value="Ig-like_fold"/>
</dbReference>
<feature type="compositionally biased region" description="Acidic residues" evidence="15">
    <location>
        <begin position="1791"/>
        <end position="1801"/>
    </location>
</feature>
<keyword evidence="6" id="KW-0677">Repeat</keyword>
<dbReference type="Pfam" id="PF01498">
    <property type="entry name" value="HTH_Tnp_Tc3_2"/>
    <property type="match status" value="2"/>
</dbReference>
<evidence type="ECO:0000313" key="22">
    <source>
        <dbReference type="Proteomes" id="UP001274896"/>
    </source>
</evidence>
<evidence type="ECO:0000313" key="21">
    <source>
        <dbReference type="EMBL" id="KAK3556852.1"/>
    </source>
</evidence>
<feature type="domain" description="Tyrosine specific protein phosphatases" evidence="18">
    <location>
        <begin position="2472"/>
        <end position="2546"/>
    </location>
</feature>
<dbReference type="InterPro" id="IPR029021">
    <property type="entry name" value="Prot-tyrosine_phosphatase-like"/>
</dbReference>
<feature type="domain" description="Tyrosine-protein phosphatase" evidence="17">
    <location>
        <begin position="2297"/>
        <end position="2555"/>
    </location>
</feature>
<dbReference type="InterPro" id="IPR050348">
    <property type="entry name" value="Protein-Tyr_Phosphatase"/>
</dbReference>
<evidence type="ECO:0000256" key="3">
    <source>
        <dbReference type="ARBA" id="ARBA00013064"/>
    </source>
</evidence>
<dbReference type="InterPro" id="IPR003595">
    <property type="entry name" value="Tyr_Pase_cat"/>
</dbReference>
<dbReference type="InterPro" id="IPR036116">
    <property type="entry name" value="FN3_sf"/>
</dbReference>
<evidence type="ECO:0000256" key="9">
    <source>
        <dbReference type="ARBA" id="ARBA00022989"/>
    </source>
</evidence>
<comment type="similarity">
    <text evidence="2">Belongs to the protein-tyrosine phosphatase family. Receptor class 5 subfamily.</text>
</comment>
<dbReference type="SMART" id="SM00060">
    <property type="entry name" value="FN3"/>
    <property type="match status" value="1"/>
</dbReference>
<keyword evidence="14" id="KW-0175">Coiled coil</keyword>
<feature type="coiled-coil region" evidence="14">
    <location>
        <begin position="666"/>
        <end position="700"/>
    </location>
</feature>
<evidence type="ECO:0000256" key="10">
    <source>
        <dbReference type="ARBA" id="ARBA00023136"/>
    </source>
</evidence>
<sequence length="2590" mass="296237">MSVRNPHRYGLLCWGLFVLLIQSISSHPAMASLNSCPAVHPISLRKKSEEKKNSVLSDITGGLAGVFWIVVLLQNPSSLQLEVTNLPIYQSGKGYKAISKALGLPRTTVRAIIYKWRKHGTVENLTRSGRPTKITPRAQRQLIQEVTKDPTTTSKELQASLASVKLYHQERNMVECQIRERREPQENPTGHIRYKRHLSTTSNSQTPNSTKAKTKELSKDTRNKIVDLHQAGKTESAIGKQLGVKKSTVGAIIRKWKTYKTTDNLPRSGAPRKISPRGVKMITRTVSKNPRTTRGDLVNDLQRAGTKVTKATISNTLCRQGLKSCSARRVPLLKPVHVRARLKFAREHLDDPDEDWENVIWSDETKIELFGKNSTCRVWRRKNAGLHPKNTISTVKHGGGNIMLWGCFSAKGPGRLIRVKERMNGAMYREILSKNLLPSARALKMKRGWVFQYDNDPKHTTRATKNISSGYAPQVGCELEEKERFWSELDEVMESIPTGERVVIGAYFNGHVGEGNTGDEQKREEHSVTYKSGGRRTQVDYILCRRGNLKEISDCKVVVGESVARQHRMVVCRMTLMVCKKKRSKIEKKTKWWKLKKEECCEEFRQRLGKALGGQVVLPDDWETTAEVIRETGRKVLGVSSGRRKEDNETWWWNEEVQDSVQRKRLAKKKWDMDRTEENRQEYKELQRRVKREVSKAKQKAYDELYTRLDTREGEKDLYRLARQRDRDGKDVQQRVRGSNYRGIKLMSHAMKLWERVVEARLRKVVEICEQQYGFMPRKSTTDAIFALRILMEKYRDGQRELYCVFVDLEKAYDRVPREELWYCMRKSGVAEKYVRVVQDMYERSRTVVRCAVVMDQLSEEVRQESPWTLMFADDIVICSESREQVEENLEKWRYEKRQCSDFWIFYLLKGIHGPGRWALMYPECGGRNQSPVNIQDEEALVSQQCQELTLEGFDVKSSNKTSMKNTGKTVSILLKNDYYVRGAGLPGRFKAEKVEFHWGHSNGSAGSEHSINGKRFPVEMQIFFYNSDDFDSLNTAIKERRNIAAMTVFFQVGKKSNVAAEPIITGLKRVVHHEKETNLAPFILRDLLPSSLGSYYRYTGSLTTPPCSKVVDWIILSRPVYFSYHQYKRHLSTTSNSQTPNSTMAKTKELSKDTRNKIVDLHQAGKTESAIGKQLGVKKSTVGAIIRKWKTYKTTDNLPRSGAPRKISPRGVKMITRTVSKNPRTTRGDLVNDLQRAGTKVTKATISNTLRRQGLKSCSARRVPLLKPVHVRVRLKFAREHLDDPEEDWENVIWSDETKIELFGKNSTCRVWRRKNAGLHPKNTISTVKHGGGNIMLWGCFSAKGPGRLICVKERMNGAMYREILSKNLLPSARALKMKRGWVFQHDNDPKHTTRATKEWLRKKHFKVLEWSSQSPDLNPIENLWRELKIRVAQRQPQNITALEEICMEEWAKLPATLEAFYSIFTTEQQDHVKSVEYLRNNYRPTQELHNRLVFKSAVKDAWLPDPMTDGHATDTEPSRGQNIMMFQSCGDPNQMRKALYFLIEMRCQVTRFCSSIPDNMKVRPLNQTAMVLTWDRPTTIYHPPLVGFLVTYSWVKDDVTIEKMFTQSSEHHTRAVITHMSPDALYLFRVQALCQRDQRSDFSQTLLFKANTTRIFEGTRIIKTGMPTMSSSSDMAPISSGSSTWSSSGLPFSFVSIATGMGPPSSGGQTTMASLVTSTLLAGLGFSGGVISSLPGSLWPTHSPSSGPAPTRQPASPTSETNQNGNKPLPSEEGEITKELDKEKHKQEEDEEDDNEEDRMEEKKKKEKNVTVNERKQEQTTFQEPASSVSPSREGGGEAELVIREVSTVPPIAPEEKIYTVTLRPSGSTWLQENYTTDMQLTSSPTQATKLSNKEQSVWPIYIHTGKRDIEPVLMLKMNSICSLLCISYRKFFQTTHMYLEDRNSLQVIHNESLTGFLIPDDLEALSVRQFMKHVMELYSNNQQGFSQEFNDIQHCVGSIEITAEHSSRPDNKHKNRYINIVAYDHSRVKLQPLAGKDSKHTDYINANYVDGYNKSKAYIAAQGPLKSTFEDFWRMIWEQSITVIVMITNLVEQGRRKCDQYWPSENTEEYGSMAVTLKSTKMHAWYTLRHFLIRNTRVTKSQKGRQNERLVVQYHYTQWPDMGVPEYTLPVLTFISRSSAARAPKSGPVLVHCSAGVGRTGTYIVIDSMLQQIKDKGTVNVLGFLKHIRTQRNYLVQTEVISERCVCVVQEQYVFIHDALMEAVLGKNTEVPAWKLHSYVNSILTPSPSGITHMEKQFKLVMQCNIQKCFSSQKDCNKEKNRNSSVVPSEQARVPLSPLRGIKGTDYINASYITGYYRSNEFIITQHPLPHTTKDFWRMIWDHNVQVIVMLPDNLSLTEDEFVYWPSRGEPMNCAAFSVTLINTDKLCLCNEEQIIIHDFILEATQDDYVLEVRHFQCPNWPELTGPISNTFQLINIIKEEAMSRDGPTVVHDEFGGISAGMLCALTTLCQQLESESAVDIYQVAKMINFMRPGVFTDIEHYQYLYKAMLSLVGSTDSGMFSSYMDRHGRVLITDKVNPTESMESLV</sequence>
<keyword evidence="4" id="KW-0812">Transmembrane</keyword>
<dbReference type="Gene3D" id="3.90.190.10">
    <property type="entry name" value="Protein tyrosine phosphatase superfamily"/>
    <property type="match status" value="2"/>
</dbReference>
<evidence type="ECO:0000256" key="14">
    <source>
        <dbReference type="SAM" id="Coils"/>
    </source>
</evidence>
<feature type="domain" description="Fibronectin type-III" evidence="19">
    <location>
        <begin position="1558"/>
        <end position="1657"/>
    </location>
</feature>
<dbReference type="FunFam" id="3.90.190.10:FF:000013">
    <property type="entry name" value="receptor-type tyrosine-protein phosphatase zeta isoform X1"/>
    <property type="match status" value="1"/>
</dbReference>
<dbReference type="EMBL" id="JAUCMX010000001">
    <property type="protein sequence ID" value="KAK3556852.1"/>
    <property type="molecule type" value="Genomic_DNA"/>
</dbReference>
<dbReference type="InterPro" id="IPR000477">
    <property type="entry name" value="RT_dom"/>
</dbReference>
<accession>A0AAE0VFH0</accession>
<evidence type="ECO:0000256" key="16">
    <source>
        <dbReference type="SAM" id="SignalP"/>
    </source>
</evidence>
<evidence type="ECO:0000256" key="1">
    <source>
        <dbReference type="ARBA" id="ARBA00004479"/>
    </source>
</evidence>
<dbReference type="InterPro" id="IPR036397">
    <property type="entry name" value="RNaseH_sf"/>
</dbReference>
<dbReference type="InterPro" id="IPR000387">
    <property type="entry name" value="Tyr_Pase_dom"/>
</dbReference>
<evidence type="ECO:0000256" key="13">
    <source>
        <dbReference type="ARBA" id="ARBA00051722"/>
    </source>
</evidence>
<dbReference type="InterPro" id="IPR057667">
    <property type="entry name" value="HTH_SB"/>
</dbReference>
<dbReference type="GO" id="GO:0003677">
    <property type="term" value="F:DNA binding"/>
    <property type="evidence" value="ECO:0007669"/>
    <property type="project" value="InterPro"/>
</dbReference>
<keyword evidence="22" id="KW-1185">Reference proteome</keyword>
<feature type="compositionally biased region" description="Polar residues" evidence="15">
    <location>
        <begin position="1742"/>
        <end position="1768"/>
    </location>
</feature>
<evidence type="ECO:0000256" key="6">
    <source>
        <dbReference type="ARBA" id="ARBA00022737"/>
    </source>
</evidence>
<dbReference type="PRINTS" id="PR00700">
    <property type="entry name" value="PRTYPHPHTASE"/>
</dbReference>
<comment type="caution">
    <text evidence="21">The sequence shown here is derived from an EMBL/GenBank/DDBJ whole genome shotgun (WGS) entry which is preliminary data.</text>
</comment>
<feature type="signal peptide" evidence="16">
    <location>
        <begin position="1"/>
        <end position="26"/>
    </location>
</feature>
<dbReference type="InterPro" id="IPR003961">
    <property type="entry name" value="FN3_dom"/>
</dbReference>
<keyword evidence="10" id="KW-0472">Membrane</keyword>
<dbReference type="Pfam" id="PF00194">
    <property type="entry name" value="Carb_anhydrase"/>
    <property type="match status" value="1"/>
</dbReference>
<evidence type="ECO:0000259" key="17">
    <source>
        <dbReference type="PROSITE" id="PS50055"/>
    </source>
</evidence>
<evidence type="ECO:0000259" key="19">
    <source>
        <dbReference type="PROSITE" id="PS50853"/>
    </source>
</evidence>
<evidence type="ECO:0000259" key="20">
    <source>
        <dbReference type="PROSITE" id="PS51144"/>
    </source>
</evidence>
<dbReference type="Gene3D" id="1.10.10.10">
    <property type="entry name" value="Winged helix-like DNA-binding domain superfamily/Winged helix DNA-binding domain"/>
    <property type="match status" value="3"/>
</dbReference>
<dbReference type="PROSITE" id="PS51144">
    <property type="entry name" value="ALPHA_CA_2"/>
    <property type="match status" value="1"/>
</dbReference>
<dbReference type="Pfam" id="PF00102">
    <property type="entry name" value="Y_phosphatase"/>
    <property type="match status" value="2"/>
</dbReference>
<dbReference type="SUPFAM" id="SSF46689">
    <property type="entry name" value="Homeodomain-like"/>
    <property type="match status" value="3"/>
</dbReference>
<dbReference type="PANTHER" id="PTHR19134">
    <property type="entry name" value="RECEPTOR-TYPE TYROSINE-PROTEIN PHOSPHATASE"/>
    <property type="match status" value="1"/>
</dbReference>
<dbReference type="Proteomes" id="UP001274896">
    <property type="component" value="Unassembled WGS sequence"/>
</dbReference>
<dbReference type="InterPro" id="IPR036388">
    <property type="entry name" value="WH-like_DNA-bd_sf"/>
</dbReference>
<evidence type="ECO:0000256" key="15">
    <source>
        <dbReference type="SAM" id="MobiDB-lite"/>
    </source>
</evidence>
<dbReference type="InterPro" id="IPR001148">
    <property type="entry name" value="CA_dom"/>
</dbReference>
<dbReference type="CDD" id="cd01650">
    <property type="entry name" value="RT_nLTR_like"/>
    <property type="match status" value="1"/>
</dbReference>
<dbReference type="GO" id="GO:0004725">
    <property type="term" value="F:protein tyrosine phosphatase activity"/>
    <property type="evidence" value="ECO:0007669"/>
    <property type="project" value="UniProtKB-EC"/>
</dbReference>
<feature type="compositionally biased region" description="Polar residues" evidence="15">
    <location>
        <begin position="1821"/>
        <end position="1833"/>
    </location>
</feature>
<keyword evidence="9" id="KW-1133">Transmembrane helix</keyword>
<dbReference type="GO" id="GO:0015074">
    <property type="term" value="P:DNA integration"/>
    <property type="evidence" value="ECO:0007669"/>
    <property type="project" value="InterPro"/>
</dbReference>
<dbReference type="PANTHER" id="PTHR19134:SF468">
    <property type="entry name" value="RECEPTOR-TYPE TYROSINE-PROTEIN PHOSPHATASE GAMMA"/>
    <property type="match status" value="1"/>
</dbReference>
<evidence type="ECO:0000259" key="18">
    <source>
        <dbReference type="PROSITE" id="PS50056"/>
    </source>
</evidence>
<feature type="region of interest" description="Disordered" evidence="15">
    <location>
        <begin position="181"/>
        <end position="218"/>
    </location>
</feature>
<feature type="domain" description="Tyrosine specific protein phosphatases" evidence="18">
    <location>
        <begin position="2175"/>
        <end position="2242"/>
    </location>
</feature>
<dbReference type="PROSITE" id="PS50056">
    <property type="entry name" value="TYR_PHOSPHATASE_2"/>
    <property type="match status" value="2"/>
</dbReference>
<reference evidence="21" key="1">
    <citation type="submission" date="2023-06" db="EMBL/GenBank/DDBJ databases">
        <title>Male Hemibagrus guttatus genome.</title>
        <authorList>
            <person name="Bian C."/>
        </authorList>
    </citation>
    <scope>NUCLEOTIDE SEQUENCE</scope>
    <source>
        <strain evidence="21">Male_cb2023</strain>
        <tissue evidence="21">Muscle</tissue>
    </source>
</reference>
<evidence type="ECO:0000256" key="12">
    <source>
        <dbReference type="ARBA" id="ARBA00023180"/>
    </source>
</evidence>
<evidence type="ECO:0000256" key="11">
    <source>
        <dbReference type="ARBA" id="ARBA00023157"/>
    </source>
</evidence>
<dbReference type="CDD" id="cd00063">
    <property type="entry name" value="FN3"/>
    <property type="match status" value="1"/>
</dbReference>
<dbReference type="Gene3D" id="3.30.420.10">
    <property type="entry name" value="Ribonuclease H-like superfamily/Ribonuclease H"/>
    <property type="match status" value="2"/>
</dbReference>
<dbReference type="FunFam" id="3.90.190.10:FF:000016">
    <property type="entry name" value="receptor-type tyrosine-protein phosphatase gamma isoform X1"/>
    <property type="match status" value="1"/>
</dbReference>
<feature type="domain" description="Tyrosine-protein phosphatase" evidence="17">
    <location>
        <begin position="1988"/>
        <end position="2266"/>
    </location>
</feature>
<dbReference type="GO" id="GO:0005886">
    <property type="term" value="C:plasma membrane"/>
    <property type="evidence" value="ECO:0007669"/>
    <property type="project" value="UniProtKB-ARBA"/>
</dbReference>
<feature type="compositionally biased region" description="Low complexity" evidence="15">
    <location>
        <begin position="199"/>
        <end position="210"/>
    </location>
</feature>
<proteinExistence type="inferred from homology"/>
<keyword evidence="12" id="KW-0325">Glycoprotein</keyword>
<dbReference type="InterPro" id="IPR038717">
    <property type="entry name" value="Tc1-like_DDE_dom"/>
</dbReference>
<protein>
    <recommendedName>
        <fullName evidence="3">protein-tyrosine-phosphatase</fullName>
        <ecNumber evidence="3">3.1.3.48</ecNumber>
    </recommendedName>
</protein>
<organism evidence="21 22">
    <name type="scientific">Hemibagrus guttatus</name>
    <dbReference type="NCBI Taxonomy" id="175788"/>
    <lineage>
        <taxon>Eukaryota</taxon>
        <taxon>Metazoa</taxon>
        <taxon>Chordata</taxon>
        <taxon>Craniata</taxon>
        <taxon>Vertebrata</taxon>
        <taxon>Euteleostomi</taxon>
        <taxon>Actinopterygii</taxon>
        <taxon>Neopterygii</taxon>
        <taxon>Teleostei</taxon>
        <taxon>Ostariophysi</taxon>
        <taxon>Siluriformes</taxon>
        <taxon>Bagridae</taxon>
        <taxon>Hemibagrus</taxon>
    </lineage>
</organism>
<name>A0AAE0VFH0_9TELE</name>
<dbReference type="Gene3D" id="3.10.200.10">
    <property type="entry name" value="Alpha carbonic anhydrase"/>
    <property type="match status" value="1"/>
</dbReference>
<keyword evidence="5 16" id="KW-0732">Signal</keyword>